<reference evidence="2" key="1">
    <citation type="submission" date="2018-11" db="EMBL/GenBank/DDBJ databases">
        <authorList>
            <consortium name="Pathogen Informatics"/>
        </authorList>
    </citation>
    <scope>NUCLEOTIDE SEQUENCE</scope>
</reference>
<evidence type="ECO:0000313" key="2">
    <source>
        <dbReference type="EMBL" id="VEL34646.1"/>
    </source>
</evidence>
<dbReference type="AlphaFoldDB" id="A0A448XEC5"/>
<name>A0A448XEC5_9PLAT</name>
<evidence type="ECO:0000313" key="3">
    <source>
        <dbReference type="Proteomes" id="UP000784294"/>
    </source>
</evidence>
<protein>
    <submittedName>
        <fullName evidence="2">Uncharacterized protein</fullName>
    </submittedName>
</protein>
<sequence>MKAGVGVREQTQEEPNSEGMHQQKSHKEFIQGIAFSLPIYEHKLTSLALALSLAWRYFSIRHTKTHHIIPHHTTPHHATSHTHTWGDPANLFESGDRRPSALTVSSLARLAGRQPVNTSRLTNCGMTSYLM</sequence>
<evidence type="ECO:0000256" key="1">
    <source>
        <dbReference type="SAM" id="MobiDB-lite"/>
    </source>
</evidence>
<accession>A0A448XEC5</accession>
<organism evidence="2 3">
    <name type="scientific">Protopolystoma xenopodis</name>
    <dbReference type="NCBI Taxonomy" id="117903"/>
    <lineage>
        <taxon>Eukaryota</taxon>
        <taxon>Metazoa</taxon>
        <taxon>Spiralia</taxon>
        <taxon>Lophotrochozoa</taxon>
        <taxon>Platyhelminthes</taxon>
        <taxon>Monogenea</taxon>
        <taxon>Polyopisthocotylea</taxon>
        <taxon>Polystomatidea</taxon>
        <taxon>Polystomatidae</taxon>
        <taxon>Protopolystoma</taxon>
    </lineage>
</organism>
<feature type="region of interest" description="Disordered" evidence="1">
    <location>
        <begin position="1"/>
        <end position="25"/>
    </location>
</feature>
<keyword evidence="3" id="KW-1185">Reference proteome</keyword>
<dbReference type="EMBL" id="CAAALY010248080">
    <property type="protein sequence ID" value="VEL34646.1"/>
    <property type="molecule type" value="Genomic_DNA"/>
</dbReference>
<proteinExistence type="predicted"/>
<dbReference type="Proteomes" id="UP000784294">
    <property type="component" value="Unassembled WGS sequence"/>
</dbReference>
<comment type="caution">
    <text evidence="2">The sequence shown here is derived from an EMBL/GenBank/DDBJ whole genome shotgun (WGS) entry which is preliminary data.</text>
</comment>
<gene>
    <name evidence="2" type="ORF">PXEA_LOCUS28086</name>
</gene>